<feature type="region of interest" description="Disordered" evidence="1">
    <location>
        <begin position="140"/>
        <end position="181"/>
    </location>
</feature>
<evidence type="ECO:0000256" key="1">
    <source>
        <dbReference type="SAM" id="MobiDB-lite"/>
    </source>
</evidence>
<dbReference type="EMBL" id="JADNYJ010000875">
    <property type="protein sequence ID" value="KAF8867920.1"/>
    <property type="molecule type" value="Genomic_DNA"/>
</dbReference>
<dbReference type="AlphaFoldDB" id="A0A9P5N834"/>
<organism evidence="3 4">
    <name type="scientific">Gymnopilus junonius</name>
    <name type="common">Spectacular rustgill mushroom</name>
    <name type="synonym">Gymnopilus spectabilis subsp. junonius</name>
    <dbReference type="NCBI Taxonomy" id="109634"/>
    <lineage>
        <taxon>Eukaryota</taxon>
        <taxon>Fungi</taxon>
        <taxon>Dikarya</taxon>
        <taxon>Basidiomycota</taxon>
        <taxon>Agaricomycotina</taxon>
        <taxon>Agaricomycetes</taxon>
        <taxon>Agaricomycetidae</taxon>
        <taxon>Agaricales</taxon>
        <taxon>Agaricineae</taxon>
        <taxon>Hymenogastraceae</taxon>
        <taxon>Gymnopilus</taxon>
    </lineage>
</organism>
<feature type="region of interest" description="Disordered" evidence="1">
    <location>
        <begin position="22"/>
        <end position="46"/>
    </location>
</feature>
<evidence type="ECO:0000256" key="2">
    <source>
        <dbReference type="SAM" id="SignalP"/>
    </source>
</evidence>
<keyword evidence="4" id="KW-1185">Reference proteome</keyword>
<feature type="signal peptide" evidence="2">
    <location>
        <begin position="1"/>
        <end position="21"/>
    </location>
</feature>
<name>A0A9P5N834_GYMJU</name>
<evidence type="ECO:0000313" key="3">
    <source>
        <dbReference type="EMBL" id="KAF8867920.1"/>
    </source>
</evidence>
<feature type="compositionally biased region" description="Polar residues" evidence="1">
    <location>
        <begin position="149"/>
        <end position="181"/>
    </location>
</feature>
<reference evidence="3" key="1">
    <citation type="submission" date="2020-11" db="EMBL/GenBank/DDBJ databases">
        <authorList>
            <consortium name="DOE Joint Genome Institute"/>
            <person name="Ahrendt S."/>
            <person name="Riley R."/>
            <person name="Andreopoulos W."/>
            <person name="LaButti K."/>
            <person name="Pangilinan J."/>
            <person name="Ruiz-duenas F.J."/>
            <person name="Barrasa J.M."/>
            <person name="Sanchez-Garcia M."/>
            <person name="Camarero S."/>
            <person name="Miyauchi S."/>
            <person name="Serrano A."/>
            <person name="Linde D."/>
            <person name="Babiker R."/>
            <person name="Drula E."/>
            <person name="Ayuso-Fernandez I."/>
            <person name="Pacheco R."/>
            <person name="Padilla G."/>
            <person name="Ferreira P."/>
            <person name="Barriuso J."/>
            <person name="Kellner H."/>
            <person name="Castanera R."/>
            <person name="Alfaro M."/>
            <person name="Ramirez L."/>
            <person name="Pisabarro A.G."/>
            <person name="Kuo A."/>
            <person name="Tritt A."/>
            <person name="Lipzen A."/>
            <person name="He G."/>
            <person name="Yan M."/>
            <person name="Ng V."/>
            <person name="Cullen D."/>
            <person name="Martin F."/>
            <person name="Rosso M.-N."/>
            <person name="Henrissat B."/>
            <person name="Hibbett D."/>
            <person name="Martinez A.T."/>
            <person name="Grigoriev I.V."/>
        </authorList>
    </citation>
    <scope>NUCLEOTIDE SEQUENCE</scope>
    <source>
        <strain evidence="3">AH 44721</strain>
    </source>
</reference>
<evidence type="ECO:0000313" key="4">
    <source>
        <dbReference type="Proteomes" id="UP000724874"/>
    </source>
</evidence>
<comment type="caution">
    <text evidence="3">The sequence shown here is derived from an EMBL/GenBank/DDBJ whole genome shotgun (WGS) entry which is preliminary data.</text>
</comment>
<sequence length="237" mass="25279">MLGFRSILLAATVLLVGSALAAPSPSPHRDPVTGERAHLSPADTFGNGIHPAYSHNFGSHVAAHGLGGPHSLHEIPGAHELVRAHNTAAREHGRTAAEHRSAHRAHLAVAQAHTRNGNHAAAAAHLEEAHFHRKQAALHTSERQRHRTNASSIHGHNSGSLHTARLSSSRARLGHTQASLSHTHAKIAHAHLDAAHSHHLAAQKFRSEGDHEMARYHSGQARVHRTSAARLAPGSLN</sequence>
<feature type="chain" id="PRO_5040421876" evidence="2">
    <location>
        <begin position="22"/>
        <end position="237"/>
    </location>
</feature>
<proteinExistence type="predicted"/>
<keyword evidence="2" id="KW-0732">Signal</keyword>
<accession>A0A9P5N834</accession>
<feature type="region of interest" description="Disordered" evidence="1">
    <location>
        <begin position="217"/>
        <end position="237"/>
    </location>
</feature>
<feature type="compositionally biased region" description="Basic and acidic residues" evidence="1">
    <location>
        <begin position="27"/>
        <end position="38"/>
    </location>
</feature>
<protein>
    <submittedName>
        <fullName evidence="3">Uncharacterized protein</fullName>
    </submittedName>
</protein>
<dbReference type="Proteomes" id="UP000724874">
    <property type="component" value="Unassembled WGS sequence"/>
</dbReference>
<gene>
    <name evidence="3" type="ORF">CPB84DRAFT_1486089</name>
</gene>